<evidence type="ECO:0000313" key="2">
    <source>
        <dbReference type="Proteomes" id="UP001055286"/>
    </source>
</evidence>
<sequence>MMRRDLITGLAPASLLVLFRGDARGQPRDRPATIGCLVTGSVASHGSYIRTFRKGLRDLGYAEGRDHVLHLRWSEGRLERLPALAAELAGLGLDVAMTATVAAALACSQAMPQVPIVLATIVDPIGSGLAQSLARPGGNVTGMSLVSFSTLLGKQVALARELLAGADSFGILINTI</sequence>
<dbReference type="Proteomes" id="UP001055286">
    <property type="component" value="Unassembled WGS sequence"/>
</dbReference>
<protein>
    <recommendedName>
        <fullName evidence="3">ABC transporter substrate-binding protein</fullName>
    </recommendedName>
</protein>
<comment type="caution">
    <text evidence="1">The sequence shown here is derived from an EMBL/GenBank/DDBJ whole genome shotgun (WGS) entry which is preliminary data.</text>
</comment>
<dbReference type="PANTHER" id="PTHR35271">
    <property type="entry name" value="ABC TRANSPORTER, SUBSTRATE-BINDING LIPOPROTEIN-RELATED"/>
    <property type="match status" value="1"/>
</dbReference>
<evidence type="ECO:0008006" key="3">
    <source>
        <dbReference type="Google" id="ProtNLM"/>
    </source>
</evidence>
<keyword evidence="2" id="KW-1185">Reference proteome</keyword>
<dbReference type="RefSeq" id="WP_238192505.1">
    <property type="nucleotide sequence ID" value="NZ_BPQJ01000025.1"/>
</dbReference>
<proteinExistence type="predicted"/>
<organism evidence="1 2">
    <name type="scientific">Methylobacterium frigidaeris</name>
    <dbReference type="NCBI Taxonomy" id="2038277"/>
    <lineage>
        <taxon>Bacteria</taxon>
        <taxon>Pseudomonadati</taxon>
        <taxon>Pseudomonadota</taxon>
        <taxon>Alphaproteobacteria</taxon>
        <taxon>Hyphomicrobiales</taxon>
        <taxon>Methylobacteriaceae</taxon>
        <taxon>Methylobacterium</taxon>
    </lineage>
</organism>
<accession>A0AA37HF17</accession>
<dbReference type="Gene3D" id="3.40.50.2300">
    <property type="match status" value="2"/>
</dbReference>
<dbReference type="Pfam" id="PF04392">
    <property type="entry name" value="ABC_sub_bind"/>
    <property type="match status" value="1"/>
</dbReference>
<dbReference type="EMBL" id="BPQJ01000025">
    <property type="protein sequence ID" value="GJD64399.1"/>
    <property type="molecule type" value="Genomic_DNA"/>
</dbReference>
<dbReference type="PANTHER" id="PTHR35271:SF1">
    <property type="entry name" value="ABC TRANSPORTER, SUBSTRATE-BINDING LIPOPROTEIN"/>
    <property type="match status" value="1"/>
</dbReference>
<dbReference type="InterPro" id="IPR007487">
    <property type="entry name" value="ABC_transpt-TYRBP-like"/>
</dbReference>
<reference evidence="1" key="2">
    <citation type="submission" date="2021-08" db="EMBL/GenBank/DDBJ databases">
        <authorList>
            <person name="Tani A."/>
            <person name="Ola A."/>
            <person name="Ogura Y."/>
            <person name="Katsura K."/>
            <person name="Hayashi T."/>
        </authorList>
    </citation>
    <scope>NUCLEOTIDE SEQUENCE</scope>
    <source>
        <strain evidence="1">JCM 32048</strain>
    </source>
</reference>
<dbReference type="AlphaFoldDB" id="A0AA37HF17"/>
<gene>
    <name evidence="1" type="ORF">MPEAHAMD_4580</name>
</gene>
<name>A0AA37HF17_9HYPH</name>
<reference evidence="1" key="1">
    <citation type="journal article" date="2016" name="Front. Microbiol.">
        <title>Genome Sequence of the Piezophilic, Mesophilic Sulfate-Reducing Bacterium Desulfovibrio indicus J2T.</title>
        <authorList>
            <person name="Cao J."/>
            <person name="Maignien L."/>
            <person name="Shao Z."/>
            <person name="Alain K."/>
            <person name="Jebbar M."/>
        </authorList>
    </citation>
    <scope>NUCLEOTIDE SEQUENCE</scope>
    <source>
        <strain evidence="1">JCM 32048</strain>
    </source>
</reference>
<evidence type="ECO:0000313" key="1">
    <source>
        <dbReference type="EMBL" id="GJD64399.1"/>
    </source>
</evidence>